<feature type="transmembrane region" description="Helical" evidence="1">
    <location>
        <begin position="102"/>
        <end position="122"/>
    </location>
</feature>
<dbReference type="EMBL" id="ML976983">
    <property type="protein sequence ID" value="KAF1960068.1"/>
    <property type="molecule type" value="Genomic_DNA"/>
</dbReference>
<feature type="transmembrane region" description="Helical" evidence="1">
    <location>
        <begin position="142"/>
        <end position="160"/>
    </location>
</feature>
<evidence type="ECO:0000313" key="2">
    <source>
        <dbReference type="EMBL" id="KAF1960068.1"/>
    </source>
</evidence>
<protein>
    <submittedName>
        <fullName evidence="2">Uncharacterized protein</fullName>
    </submittedName>
</protein>
<keyword evidence="1" id="KW-0472">Membrane</keyword>
<feature type="transmembrane region" description="Helical" evidence="1">
    <location>
        <begin position="230"/>
        <end position="250"/>
    </location>
</feature>
<accession>A0A6A5U5W5</accession>
<evidence type="ECO:0000256" key="1">
    <source>
        <dbReference type="SAM" id="Phobius"/>
    </source>
</evidence>
<dbReference type="OrthoDB" id="5238025at2759"/>
<name>A0A6A5U5W5_9PLEO</name>
<keyword evidence="1" id="KW-1133">Transmembrane helix</keyword>
<reference evidence="2" key="1">
    <citation type="journal article" date="2020" name="Stud. Mycol.">
        <title>101 Dothideomycetes genomes: a test case for predicting lifestyles and emergence of pathogens.</title>
        <authorList>
            <person name="Haridas S."/>
            <person name="Albert R."/>
            <person name="Binder M."/>
            <person name="Bloem J."/>
            <person name="Labutti K."/>
            <person name="Salamov A."/>
            <person name="Andreopoulos B."/>
            <person name="Baker S."/>
            <person name="Barry K."/>
            <person name="Bills G."/>
            <person name="Bluhm B."/>
            <person name="Cannon C."/>
            <person name="Castanera R."/>
            <person name="Culley D."/>
            <person name="Daum C."/>
            <person name="Ezra D."/>
            <person name="Gonzalez J."/>
            <person name="Henrissat B."/>
            <person name="Kuo A."/>
            <person name="Liang C."/>
            <person name="Lipzen A."/>
            <person name="Lutzoni F."/>
            <person name="Magnuson J."/>
            <person name="Mondo S."/>
            <person name="Nolan M."/>
            <person name="Ohm R."/>
            <person name="Pangilinan J."/>
            <person name="Park H.-J."/>
            <person name="Ramirez L."/>
            <person name="Alfaro M."/>
            <person name="Sun H."/>
            <person name="Tritt A."/>
            <person name="Yoshinaga Y."/>
            <person name="Zwiers L.-H."/>
            <person name="Turgeon B."/>
            <person name="Goodwin S."/>
            <person name="Spatafora J."/>
            <person name="Crous P."/>
            <person name="Grigoriev I."/>
        </authorList>
    </citation>
    <scope>NUCLEOTIDE SEQUENCE</scope>
    <source>
        <strain evidence="2">CBS 675.92</strain>
    </source>
</reference>
<sequence length="279" mass="31424">MKMKKPQLKVPAILAKLSTKSKPKPVFNQPVSLQKTYKIARALHIALLTLLVIFATIVVVLKAMTINFIEDNRDTGFEFRSEDQPILMAALPKMLKTAPAKLALVAGAISIFVGIGHMLFVAVDWKEGRKTQAYAFRRNFMFLHFSNSVLILFALVSIYVTHKSTSHFSERYINSKAERPSSMDEDGMRYSRGTFDLETWSCELKVVEGAKMVWEDYGKQCMIETAGRGMMIPFLIVGWALCGLSIWIMIGGRRDADGARIRTEQAELEMGKMNATDED</sequence>
<gene>
    <name evidence="2" type="ORF">CC80DRAFT_284521</name>
</gene>
<dbReference type="Proteomes" id="UP000800035">
    <property type="component" value="Unassembled WGS sequence"/>
</dbReference>
<keyword evidence="1" id="KW-0812">Transmembrane</keyword>
<feature type="transmembrane region" description="Helical" evidence="1">
    <location>
        <begin position="45"/>
        <end position="69"/>
    </location>
</feature>
<dbReference type="AlphaFoldDB" id="A0A6A5U5W5"/>
<evidence type="ECO:0000313" key="3">
    <source>
        <dbReference type="Proteomes" id="UP000800035"/>
    </source>
</evidence>
<proteinExistence type="predicted"/>
<organism evidence="2 3">
    <name type="scientific">Byssothecium circinans</name>
    <dbReference type="NCBI Taxonomy" id="147558"/>
    <lineage>
        <taxon>Eukaryota</taxon>
        <taxon>Fungi</taxon>
        <taxon>Dikarya</taxon>
        <taxon>Ascomycota</taxon>
        <taxon>Pezizomycotina</taxon>
        <taxon>Dothideomycetes</taxon>
        <taxon>Pleosporomycetidae</taxon>
        <taxon>Pleosporales</taxon>
        <taxon>Massarineae</taxon>
        <taxon>Massarinaceae</taxon>
        <taxon>Byssothecium</taxon>
    </lineage>
</organism>
<keyword evidence="3" id="KW-1185">Reference proteome</keyword>